<evidence type="ECO:0000313" key="2">
    <source>
        <dbReference type="EMBL" id="EFH40104.1"/>
    </source>
</evidence>
<dbReference type="Proteomes" id="UP000008694">
    <property type="component" value="Unassembled WGS sequence"/>
</dbReference>
<dbReference type="InterPro" id="IPR012340">
    <property type="entry name" value="NA-bd_OB-fold"/>
</dbReference>
<dbReference type="AlphaFoldDB" id="D7MKC8"/>
<proteinExistence type="predicted"/>
<feature type="domain" description="Replication protein A 70 kDa DNA-binding subunit B/D first OB fold" evidence="1">
    <location>
        <begin position="17"/>
        <end position="93"/>
    </location>
</feature>
<dbReference type="InterPro" id="IPR003871">
    <property type="entry name" value="RFA1B/D_OB_1st"/>
</dbReference>
<evidence type="ECO:0000259" key="1">
    <source>
        <dbReference type="Pfam" id="PF02721"/>
    </source>
</evidence>
<organism evidence="3">
    <name type="scientific">Arabidopsis lyrata subsp. lyrata</name>
    <name type="common">Lyre-leaved rock-cress</name>
    <dbReference type="NCBI Taxonomy" id="81972"/>
    <lineage>
        <taxon>Eukaryota</taxon>
        <taxon>Viridiplantae</taxon>
        <taxon>Streptophyta</taxon>
        <taxon>Embryophyta</taxon>
        <taxon>Tracheophyta</taxon>
        <taxon>Spermatophyta</taxon>
        <taxon>Magnoliopsida</taxon>
        <taxon>eudicotyledons</taxon>
        <taxon>Gunneridae</taxon>
        <taxon>Pentapetalae</taxon>
        <taxon>rosids</taxon>
        <taxon>malvids</taxon>
        <taxon>Brassicales</taxon>
        <taxon>Brassicaceae</taxon>
        <taxon>Camelineae</taxon>
        <taxon>Arabidopsis</taxon>
    </lineage>
</organism>
<reference evidence="3" key="1">
    <citation type="journal article" date="2011" name="Nat. Genet.">
        <title>The Arabidopsis lyrata genome sequence and the basis of rapid genome size change.</title>
        <authorList>
            <person name="Hu T.T."/>
            <person name="Pattyn P."/>
            <person name="Bakker E.G."/>
            <person name="Cao J."/>
            <person name="Cheng J.-F."/>
            <person name="Clark R.M."/>
            <person name="Fahlgren N."/>
            <person name="Fawcett J.A."/>
            <person name="Grimwood J."/>
            <person name="Gundlach H."/>
            <person name="Haberer G."/>
            <person name="Hollister J.D."/>
            <person name="Ossowski S."/>
            <person name="Ottilar R.P."/>
            <person name="Salamov A.A."/>
            <person name="Schneeberger K."/>
            <person name="Spannagl M."/>
            <person name="Wang X."/>
            <person name="Yang L."/>
            <person name="Nasrallah M.E."/>
            <person name="Bergelson J."/>
            <person name="Carrington J.C."/>
            <person name="Gaut B.S."/>
            <person name="Schmutz J."/>
            <person name="Mayer K.F.X."/>
            <person name="Van de Peer Y."/>
            <person name="Grigoriev I.V."/>
            <person name="Nordborg M."/>
            <person name="Weigel D."/>
            <person name="Guo Y.-L."/>
        </authorList>
    </citation>
    <scope>NUCLEOTIDE SEQUENCE [LARGE SCALE GENOMIC DNA]</scope>
    <source>
        <strain evidence="3">cv. MN47</strain>
    </source>
</reference>
<dbReference type="Gene3D" id="2.40.50.140">
    <property type="entry name" value="Nucleic acid-binding proteins"/>
    <property type="match status" value="1"/>
</dbReference>
<dbReference type="eggNOG" id="KOG0851">
    <property type="taxonomic scope" value="Eukaryota"/>
</dbReference>
<dbReference type="EMBL" id="GL348720">
    <property type="protein sequence ID" value="EFH40104.1"/>
    <property type="molecule type" value="Genomic_DNA"/>
</dbReference>
<dbReference type="SUPFAM" id="SSF50249">
    <property type="entry name" value="Nucleic acid-binding proteins"/>
    <property type="match status" value="1"/>
</dbReference>
<dbReference type="Gramene" id="fgenesh1_pg.C_scaffold_8000755">
    <property type="protein sequence ID" value="fgenesh1_pg.C_scaffold_8000755"/>
    <property type="gene ID" value="fgenesh1_pg.C_scaffold_8000755"/>
</dbReference>
<protein>
    <recommendedName>
        <fullName evidence="1">Replication protein A 70 kDa DNA-binding subunit B/D first OB fold domain-containing protein</fullName>
    </recommendedName>
</protein>
<keyword evidence="3" id="KW-1185">Reference proteome</keyword>
<dbReference type="STRING" id="81972.D7MKC8"/>
<evidence type="ECO:0000313" key="3">
    <source>
        <dbReference type="Proteomes" id="UP000008694"/>
    </source>
</evidence>
<sequence>MGSTMIPFTSDSCDAGYFDIASLNPNMGEWSVSVKILNCWSVSRGSGRELNMILGDKHFTQIQAVVRDELIDNYFSRLIVDEWTLVQSINMCSSRTYFNLTEFVSILSGIVNPNICVDVVGKVVNVRELVFVPSVEHSHEGYFELYFGLRDTECIHLEYSLTGDLAVEFYDLWKRRSRNTVICIIRFVKLELSQERRWRCTNVSGCTRIMLNPDLSITDEMLCWNPENDQVPIITRKENAME</sequence>
<dbReference type="Pfam" id="PF02721">
    <property type="entry name" value="DUF223"/>
    <property type="match status" value="1"/>
</dbReference>
<gene>
    <name evidence="2" type="ORF">ARALYDRAFT_356968</name>
</gene>
<dbReference type="HOGENOM" id="CLU_023486_1_1_1"/>
<name>D7MKC8_ARALL</name>
<accession>D7MKC8</accession>